<keyword evidence="1" id="KW-0472">Membrane</keyword>
<feature type="transmembrane region" description="Helical" evidence="1">
    <location>
        <begin position="109"/>
        <end position="131"/>
    </location>
</feature>
<accession>A0ABV1RVE6</accession>
<evidence type="ECO:0000313" key="2">
    <source>
        <dbReference type="EMBL" id="MER2998035.1"/>
    </source>
</evidence>
<dbReference type="Proteomes" id="UP001476807">
    <property type="component" value="Unassembled WGS sequence"/>
</dbReference>
<feature type="transmembrane region" description="Helical" evidence="1">
    <location>
        <begin position="363"/>
        <end position="381"/>
    </location>
</feature>
<evidence type="ECO:0000256" key="1">
    <source>
        <dbReference type="SAM" id="Phobius"/>
    </source>
</evidence>
<keyword evidence="1" id="KW-0812">Transmembrane</keyword>
<comment type="caution">
    <text evidence="2">The sequence shown here is derived from an EMBL/GenBank/DDBJ whole genome shotgun (WGS) entry which is preliminary data.</text>
</comment>
<feature type="transmembrane region" description="Helical" evidence="1">
    <location>
        <begin position="25"/>
        <end position="45"/>
    </location>
</feature>
<reference evidence="2 3" key="1">
    <citation type="submission" date="2024-06" db="EMBL/GenBank/DDBJ databases">
        <title>Pontibacter populi HYL7-15.</title>
        <authorList>
            <person name="Kim M.K."/>
        </authorList>
    </citation>
    <scope>NUCLEOTIDE SEQUENCE [LARGE SCALE GENOMIC DNA]</scope>
    <source>
        <strain evidence="2 3">HYL7-15</strain>
    </source>
</reference>
<evidence type="ECO:0000313" key="3">
    <source>
        <dbReference type="Proteomes" id="UP001476807"/>
    </source>
</evidence>
<keyword evidence="3" id="KW-1185">Reference proteome</keyword>
<dbReference type="EMBL" id="JBEOKT010000008">
    <property type="protein sequence ID" value="MER2998035.1"/>
    <property type="molecule type" value="Genomic_DNA"/>
</dbReference>
<dbReference type="RefSeq" id="WP_350412490.1">
    <property type="nucleotide sequence ID" value="NZ_JBEOKT010000008.1"/>
</dbReference>
<protein>
    <submittedName>
        <fullName evidence="2">DUF6044 family protein</fullName>
    </submittedName>
</protein>
<proteinExistence type="predicted"/>
<feature type="transmembrane region" description="Helical" evidence="1">
    <location>
        <begin position="323"/>
        <end position="343"/>
    </location>
</feature>
<organism evidence="2 3">
    <name type="scientific">Pontibacter populi</name>
    <dbReference type="NCBI Taxonomy" id="890055"/>
    <lineage>
        <taxon>Bacteria</taxon>
        <taxon>Pseudomonadati</taxon>
        <taxon>Bacteroidota</taxon>
        <taxon>Cytophagia</taxon>
        <taxon>Cytophagales</taxon>
        <taxon>Hymenobacteraceae</taxon>
        <taxon>Pontibacter</taxon>
    </lineage>
</organism>
<sequence length="595" mass="68967">MALKTVPADKINNTNIYNSKEPISFLFWIGLAFIVLLFSLPRIILGEDSYITIHDNLDSELVWKMIMTEGGQLIGDNAVTQRVMNGFPSKLYPSQLNISVWFFLFLSPFQAYVVNEIVVHAVAFIGMFLLLKKYVLPAKNYSWIVLGVSVTFAALPFYSVYGLSITGQPLLLYAFLTLLNKGHNWKSYAIIVLYAFYSSLPLTGFFILVALAGWLIVYYYQNRVVNLPLLLGTIVLGLCYVITEHNLLYMMLLDTSYVSHRTDYTPENIVSHDIIELVQQTADSFVFGNYHAATVHRPVLITAIIALFIAWRRKDYRSYGNIITLLIIALLLSLSYTIYKSFILVELKNTISIVKTFDFSRFFWFRPLVWFITFALSLVVISRDTKWGKILAGFCVLLQLAFCLKSTTQTTNEFNENRHLLMAKYLGTPRPPQNLSVTYKEFYSEELFAQIKEYINRPQASYRVLSIGFHPSIAQFNGFYTLDGYQNNYPLEYKRQFRKIISEELAKNKKWYNYFEGWGSRFYILPAELENYYDNVKTKEARIRQLDINTSAAKSMGAEYIFSSIKIENATENEMHLEKVFEREDSPWRIYLYSI</sequence>
<dbReference type="InterPro" id="IPR046107">
    <property type="entry name" value="DUF6044"/>
</dbReference>
<feature type="transmembrane region" description="Helical" evidence="1">
    <location>
        <begin position="188"/>
        <end position="217"/>
    </location>
</feature>
<name>A0ABV1RVE6_9BACT</name>
<gene>
    <name evidence="2" type="ORF">ABS362_10805</name>
</gene>
<keyword evidence="1" id="KW-1133">Transmembrane helix</keyword>
<feature type="transmembrane region" description="Helical" evidence="1">
    <location>
        <begin position="295"/>
        <end position="311"/>
    </location>
</feature>
<feature type="transmembrane region" description="Helical" evidence="1">
    <location>
        <begin position="224"/>
        <end position="243"/>
    </location>
</feature>
<feature type="transmembrane region" description="Helical" evidence="1">
    <location>
        <begin position="143"/>
        <end position="176"/>
    </location>
</feature>
<dbReference type="Pfam" id="PF19510">
    <property type="entry name" value="DUF6044"/>
    <property type="match status" value="1"/>
</dbReference>